<proteinExistence type="predicted"/>
<evidence type="ECO:0000313" key="1">
    <source>
        <dbReference type="EMBL" id="KAJ8672735.1"/>
    </source>
</evidence>
<dbReference type="EMBL" id="CM056743">
    <property type="protein sequence ID" value="KAJ8672735.1"/>
    <property type="molecule type" value="Genomic_DNA"/>
</dbReference>
<name>A0ACC2NT58_9HYME</name>
<protein>
    <submittedName>
        <fullName evidence="1">Uncharacterized protein</fullName>
    </submittedName>
</protein>
<organism evidence="1 2">
    <name type="scientific">Eretmocerus hayati</name>
    <dbReference type="NCBI Taxonomy" id="131215"/>
    <lineage>
        <taxon>Eukaryota</taxon>
        <taxon>Metazoa</taxon>
        <taxon>Ecdysozoa</taxon>
        <taxon>Arthropoda</taxon>
        <taxon>Hexapoda</taxon>
        <taxon>Insecta</taxon>
        <taxon>Pterygota</taxon>
        <taxon>Neoptera</taxon>
        <taxon>Endopterygota</taxon>
        <taxon>Hymenoptera</taxon>
        <taxon>Apocrita</taxon>
        <taxon>Proctotrupomorpha</taxon>
        <taxon>Chalcidoidea</taxon>
        <taxon>Aphelinidae</taxon>
        <taxon>Aphelininae</taxon>
        <taxon>Eretmocerus</taxon>
    </lineage>
</organism>
<gene>
    <name evidence="1" type="ORF">QAD02_003995</name>
</gene>
<comment type="caution">
    <text evidence="1">The sequence shown here is derived from an EMBL/GenBank/DDBJ whole genome shotgun (WGS) entry which is preliminary data.</text>
</comment>
<keyword evidence="2" id="KW-1185">Reference proteome</keyword>
<dbReference type="Proteomes" id="UP001239111">
    <property type="component" value="Chromosome 3"/>
</dbReference>
<accession>A0ACC2NT58</accession>
<sequence>MEGSEYCDELQTRNTQRESIGNVSKENCQVGNVSKENCQVGNVSKENCQVGNVSKENCQVGNVSKENCQVGNVSKENCQVGNVSKEKCQIGNVSKEICQIGNVSNRECSSGNMSIRGPPTYSSADGGNDEVIEMCSDNTTEGAGTNAGRGMSTENRLVPTVSEDIPVRLFSVRKANCGKNEDLRREIKGKILDDEVRISSEQRENILKEIKSNPNRKRSRSLSEIITEKRIAKQPRYTSEVNRFSGQGNRDLGKGCAPLRVNRDNERSEVARILTVFPMQYVSEQLLTRRDNLAHFLACDCVVNTPIGQQLVDLELISLDVIREQNPTVGTIVITNIEESEYNQKIFTLFTREGHKDLTSEETLAECLEKLKETIIMDKIIKIYVIGLKKNKEKGNEEFGAKRGLNALQFSWGLTYWLYDVTSGKE</sequence>
<evidence type="ECO:0000313" key="2">
    <source>
        <dbReference type="Proteomes" id="UP001239111"/>
    </source>
</evidence>
<reference evidence="1" key="1">
    <citation type="submission" date="2023-04" db="EMBL/GenBank/DDBJ databases">
        <title>A chromosome-level genome assembly of the parasitoid wasp Eretmocerus hayati.</title>
        <authorList>
            <person name="Zhong Y."/>
            <person name="Liu S."/>
            <person name="Liu Y."/>
        </authorList>
    </citation>
    <scope>NUCLEOTIDE SEQUENCE</scope>
    <source>
        <strain evidence="1">ZJU_SS_LIU_2023</strain>
    </source>
</reference>